<accession>A0ABW5IY09</accession>
<proteinExistence type="predicted"/>
<feature type="transmembrane region" description="Helical" evidence="1">
    <location>
        <begin position="74"/>
        <end position="93"/>
    </location>
</feature>
<organism evidence="2 3">
    <name type="scientific">Salinimicrobium flavum</name>
    <dbReference type="NCBI Taxonomy" id="1737065"/>
    <lineage>
        <taxon>Bacteria</taxon>
        <taxon>Pseudomonadati</taxon>
        <taxon>Bacteroidota</taxon>
        <taxon>Flavobacteriia</taxon>
        <taxon>Flavobacteriales</taxon>
        <taxon>Flavobacteriaceae</taxon>
        <taxon>Salinimicrobium</taxon>
    </lineage>
</organism>
<keyword evidence="1" id="KW-1133">Transmembrane helix</keyword>
<reference evidence="3" key="1">
    <citation type="journal article" date="2019" name="Int. J. Syst. Evol. Microbiol.">
        <title>The Global Catalogue of Microorganisms (GCM) 10K type strain sequencing project: providing services to taxonomists for standard genome sequencing and annotation.</title>
        <authorList>
            <consortium name="The Broad Institute Genomics Platform"/>
            <consortium name="The Broad Institute Genome Sequencing Center for Infectious Disease"/>
            <person name="Wu L."/>
            <person name="Ma J."/>
        </authorList>
    </citation>
    <scope>NUCLEOTIDE SEQUENCE [LARGE SCALE GENOMIC DNA]</scope>
    <source>
        <strain evidence="3">KCTC 42585</strain>
    </source>
</reference>
<feature type="transmembrane region" description="Helical" evidence="1">
    <location>
        <begin position="228"/>
        <end position="249"/>
    </location>
</feature>
<gene>
    <name evidence="2" type="ORF">ACFSTG_07400</name>
</gene>
<evidence type="ECO:0000313" key="2">
    <source>
        <dbReference type="EMBL" id="MFD2517714.1"/>
    </source>
</evidence>
<feature type="transmembrane region" description="Helical" evidence="1">
    <location>
        <begin position="287"/>
        <end position="308"/>
    </location>
</feature>
<dbReference type="Proteomes" id="UP001597468">
    <property type="component" value="Unassembled WGS sequence"/>
</dbReference>
<comment type="caution">
    <text evidence="2">The sequence shown here is derived from an EMBL/GenBank/DDBJ whole genome shotgun (WGS) entry which is preliminary data.</text>
</comment>
<dbReference type="RefSeq" id="WP_380750397.1">
    <property type="nucleotide sequence ID" value="NZ_JBHULT010000006.1"/>
</dbReference>
<name>A0ABW5IY09_9FLAO</name>
<feature type="transmembrane region" description="Helical" evidence="1">
    <location>
        <begin position="12"/>
        <end position="31"/>
    </location>
</feature>
<keyword evidence="3" id="KW-1185">Reference proteome</keyword>
<keyword evidence="1" id="KW-0472">Membrane</keyword>
<evidence type="ECO:0000256" key="1">
    <source>
        <dbReference type="SAM" id="Phobius"/>
    </source>
</evidence>
<evidence type="ECO:0000313" key="3">
    <source>
        <dbReference type="Proteomes" id="UP001597468"/>
    </source>
</evidence>
<sequence>MKNLFLFTKYFLISTGVYILFVFLEIGGSFIQEAGLIGGIQNTWYLIISHLTNLVLFSSFISILFVAKKSSLKNSLFISFLTFLILGPLLFFYTNNIETELGMDSIIIRTENIVGEKYNEEEKKNKRKALGVNEHYQSIEELKVSIDSMDAKISSEIRTLEQLTGKIPDSSIVSNFDSKEINKYKLRSEKKDSIKFSRLEQNTQRLKSQLVQIKYFEKNQRKFELEKYYRFLQLLMLFYLLILGAFVGNKLSNQKFVSILGVGIVIMIITAYFLQMAQSYYVEESNLLVVIFYTLIMIGLFLYFSLFISKPG</sequence>
<feature type="transmembrane region" description="Helical" evidence="1">
    <location>
        <begin position="43"/>
        <end position="67"/>
    </location>
</feature>
<dbReference type="EMBL" id="JBHULT010000006">
    <property type="protein sequence ID" value="MFD2517714.1"/>
    <property type="molecule type" value="Genomic_DNA"/>
</dbReference>
<protein>
    <submittedName>
        <fullName evidence="2">Uncharacterized protein</fullName>
    </submittedName>
</protein>
<feature type="transmembrane region" description="Helical" evidence="1">
    <location>
        <begin position="256"/>
        <end position="275"/>
    </location>
</feature>
<keyword evidence="1" id="KW-0812">Transmembrane</keyword>